<evidence type="ECO:0000313" key="5">
    <source>
        <dbReference type="EMBL" id="MCI2284462.1"/>
    </source>
</evidence>
<protein>
    <submittedName>
        <fullName evidence="5">Outer membrane beta-barrel protein</fullName>
    </submittedName>
</protein>
<evidence type="ECO:0000259" key="4">
    <source>
        <dbReference type="Pfam" id="PF13505"/>
    </source>
</evidence>
<reference evidence="5" key="1">
    <citation type="submission" date="2022-01" db="EMBL/GenBank/DDBJ databases">
        <title>Colwellia maritima, isolated from seawater.</title>
        <authorList>
            <person name="Kristyanto S."/>
            <person name="Jung J."/>
            <person name="Jeon C.O."/>
        </authorList>
    </citation>
    <scope>NUCLEOTIDE SEQUENCE</scope>
    <source>
        <strain evidence="5">MSW7</strain>
    </source>
</reference>
<dbReference type="SUPFAM" id="SSF56925">
    <property type="entry name" value="OMPA-like"/>
    <property type="match status" value="1"/>
</dbReference>
<dbReference type="InterPro" id="IPR027385">
    <property type="entry name" value="Beta-barrel_OMP"/>
</dbReference>
<evidence type="ECO:0000256" key="2">
    <source>
        <dbReference type="SAM" id="SignalP"/>
    </source>
</evidence>
<gene>
    <name evidence="5" type="ORF">L3081_15030</name>
</gene>
<dbReference type="Gene3D" id="2.30.30.40">
    <property type="entry name" value="SH3 Domains"/>
    <property type="match status" value="1"/>
</dbReference>
<feature type="chain" id="PRO_5047370986" evidence="2">
    <location>
        <begin position="24"/>
        <end position="247"/>
    </location>
</feature>
<dbReference type="RefSeq" id="WP_242286893.1">
    <property type="nucleotide sequence ID" value="NZ_JAKKSL010000002.1"/>
</dbReference>
<feature type="signal peptide" evidence="2">
    <location>
        <begin position="1"/>
        <end position="23"/>
    </location>
</feature>
<dbReference type="InterPro" id="IPR011250">
    <property type="entry name" value="OMP/PagP_B-barrel"/>
</dbReference>
<accession>A0ABS9X5Z7</accession>
<name>A0ABS9X5Z7_9GAMM</name>
<dbReference type="Gene3D" id="2.40.160.20">
    <property type="match status" value="1"/>
</dbReference>
<sequence length="247" mass="27757">MSKLFFSVLFMCSCLLYLPSVLADNEPVKLTIDVTYIELHSGPGVGYPIINVIEKGELVELLVKRTNWLKVIDQRKNIGWLSQDDLVGLTNQGHKILHSELTITDFQRRSYETGVMYGDFEGSDFYNVYFGYSLSSVFSAEVSVGKALGDISDNNLYDAMLISRPLPGLLVIPYVGVGGGIITTKPHSVLADSEKRQDTYIASAIGIKYHLARNFILRAEYKYSIVLTDRNDNEEVQTWKLGFSVFF</sequence>
<dbReference type="Pfam" id="PF08239">
    <property type="entry name" value="SH3_3"/>
    <property type="match status" value="1"/>
</dbReference>
<keyword evidence="1 2" id="KW-0732">Signal</keyword>
<dbReference type="EMBL" id="JAKKSL010000002">
    <property type="protein sequence ID" value="MCI2284462.1"/>
    <property type="molecule type" value="Genomic_DNA"/>
</dbReference>
<comment type="caution">
    <text evidence="5">The sequence shown here is derived from an EMBL/GenBank/DDBJ whole genome shotgun (WGS) entry which is preliminary data.</text>
</comment>
<proteinExistence type="predicted"/>
<feature type="domain" description="Outer membrane protein beta-barrel" evidence="4">
    <location>
        <begin position="123"/>
        <end position="247"/>
    </location>
</feature>
<organism evidence="5 6">
    <name type="scientific">Colwellia maritima</name>
    <dbReference type="NCBI Taxonomy" id="2912588"/>
    <lineage>
        <taxon>Bacteria</taxon>
        <taxon>Pseudomonadati</taxon>
        <taxon>Pseudomonadota</taxon>
        <taxon>Gammaproteobacteria</taxon>
        <taxon>Alteromonadales</taxon>
        <taxon>Colwelliaceae</taxon>
        <taxon>Colwellia</taxon>
    </lineage>
</organism>
<evidence type="ECO:0000256" key="1">
    <source>
        <dbReference type="ARBA" id="ARBA00022729"/>
    </source>
</evidence>
<dbReference type="Pfam" id="PF13505">
    <property type="entry name" value="OMP_b-brl"/>
    <property type="match status" value="1"/>
</dbReference>
<evidence type="ECO:0000259" key="3">
    <source>
        <dbReference type="Pfam" id="PF08239"/>
    </source>
</evidence>
<evidence type="ECO:0000313" key="6">
    <source>
        <dbReference type="Proteomes" id="UP001139646"/>
    </source>
</evidence>
<dbReference type="InterPro" id="IPR003646">
    <property type="entry name" value="SH3-like_bac-type"/>
</dbReference>
<keyword evidence="6" id="KW-1185">Reference proteome</keyword>
<feature type="domain" description="SH3b" evidence="3">
    <location>
        <begin position="39"/>
        <end position="86"/>
    </location>
</feature>
<dbReference type="Proteomes" id="UP001139646">
    <property type="component" value="Unassembled WGS sequence"/>
</dbReference>